<dbReference type="AlphaFoldDB" id="A0A4C1YUI0"/>
<dbReference type="Proteomes" id="UP000299102">
    <property type="component" value="Unassembled WGS sequence"/>
</dbReference>
<proteinExistence type="predicted"/>
<name>A0A4C1YUI0_EUMVA</name>
<gene>
    <name evidence="1" type="ORF">EVAR_75288_1</name>
</gene>
<keyword evidence="2" id="KW-1185">Reference proteome</keyword>
<evidence type="ECO:0000313" key="2">
    <source>
        <dbReference type="Proteomes" id="UP000299102"/>
    </source>
</evidence>
<evidence type="ECO:0000313" key="1">
    <source>
        <dbReference type="EMBL" id="GBP79916.1"/>
    </source>
</evidence>
<sequence>MDVIRFSFRNAVFNQWLSNDSQRSLFPFVVRAPRVQLALTVRAHGRACADLAASDYVFCYVNQYTISSASRT</sequence>
<accession>A0A4C1YUI0</accession>
<protein>
    <submittedName>
        <fullName evidence="1">Uncharacterized protein</fullName>
    </submittedName>
</protein>
<dbReference type="EMBL" id="BGZK01001438">
    <property type="protein sequence ID" value="GBP79916.1"/>
    <property type="molecule type" value="Genomic_DNA"/>
</dbReference>
<reference evidence="1 2" key="1">
    <citation type="journal article" date="2019" name="Commun. Biol.">
        <title>The bagworm genome reveals a unique fibroin gene that provides high tensile strength.</title>
        <authorList>
            <person name="Kono N."/>
            <person name="Nakamura H."/>
            <person name="Ohtoshi R."/>
            <person name="Tomita M."/>
            <person name="Numata K."/>
            <person name="Arakawa K."/>
        </authorList>
    </citation>
    <scope>NUCLEOTIDE SEQUENCE [LARGE SCALE GENOMIC DNA]</scope>
</reference>
<comment type="caution">
    <text evidence="1">The sequence shown here is derived from an EMBL/GenBank/DDBJ whole genome shotgun (WGS) entry which is preliminary data.</text>
</comment>
<organism evidence="1 2">
    <name type="scientific">Eumeta variegata</name>
    <name type="common">Bagworm moth</name>
    <name type="synonym">Eumeta japonica</name>
    <dbReference type="NCBI Taxonomy" id="151549"/>
    <lineage>
        <taxon>Eukaryota</taxon>
        <taxon>Metazoa</taxon>
        <taxon>Ecdysozoa</taxon>
        <taxon>Arthropoda</taxon>
        <taxon>Hexapoda</taxon>
        <taxon>Insecta</taxon>
        <taxon>Pterygota</taxon>
        <taxon>Neoptera</taxon>
        <taxon>Endopterygota</taxon>
        <taxon>Lepidoptera</taxon>
        <taxon>Glossata</taxon>
        <taxon>Ditrysia</taxon>
        <taxon>Tineoidea</taxon>
        <taxon>Psychidae</taxon>
        <taxon>Oiketicinae</taxon>
        <taxon>Eumeta</taxon>
    </lineage>
</organism>